<dbReference type="PROSITE" id="PS50404">
    <property type="entry name" value="GST_NTER"/>
    <property type="match status" value="1"/>
</dbReference>
<dbReference type="Proteomes" id="UP000236333">
    <property type="component" value="Unassembled WGS sequence"/>
</dbReference>
<feature type="non-terminal residue" evidence="2">
    <location>
        <position position="94"/>
    </location>
</feature>
<evidence type="ECO:0000259" key="1">
    <source>
        <dbReference type="PROSITE" id="PS50404"/>
    </source>
</evidence>
<dbReference type="GO" id="GO:0016740">
    <property type="term" value="F:transferase activity"/>
    <property type="evidence" value="ECO:0007669"/>
    <property type="project" value="UniProtKB-KW"/>
</dbReference>
<dbReference type="InterPro" id="IPR036249">
    <property type="entry name" value="Thioredoxin-like_sf"/>
</dbReference>
<dbReference type="EMBL" id="PGGS01005614">
    <property type="protein sequence ID" value="PNG62357.1"/>
    <property type="molecule type" value="Genomic_DNA"/>
</dbReference>
<gene>
    <name evidence="2" type="ORF">TSOC_015458</name>
</gene>
<proteinExistence type="predicted"/>
<organism evidence="2 3">
    <name type="scientific">Tetrabaena socialis</name>
    <dbReference type="NCBI Taxonomy" id="47790"/>
    <lineage>
        <taxon>Eukaryota</taxon>
        <taxon>Viridiplantae</taxon>
        <taxon>Chlorophyta</taxon>
        <taxon>core chlorophytes</taxon>
        <taxon>Chlorophyceae</taxon>
        <taxon>CS clade</taxon>
        <taxon>Chlamydomonadales</taxon>
        <taxon>Tetrabaenaceae</taxon>
        <taxon>Tetrabaena</taxon>
    </lineage>
</organism>
<keyword evidence="2" id="KW-0808">Transferase</keyword>
<dbReference type="Pfam" id="PF02798">
    <property type="entry name" value="GST_N"/>
    <property type="match status" value="1"/>
</dbReference>
<accession>A0A2J7WFT3</accession>
<sequence>MMLQAPALKAAPACRSRAAARRPVVRVSAGIQLYSNPASRGRICEWYINEIGAVKDVEIINLEMREKREHKSEAFLKINPYGKLPALVDGDLKI</sequence>
<evidence type="ECO:0000313" key="2">
    <source>
        <dbReference type="EMBL" id="PNG62357.1"/>
    </source>
</evidence>
<dbReference type="AlphaFoldDB" id="A0A2J7WFT3"/>
<name>A0A2J7WFT3_9CHLO</name>
<comment type="caution">
    <text evidence="2">The sequence shown here is derived from an EMBL/GenBank/DDBJ whole genome shotgun (WGS) entry which is preliminary data.</text>
</comment>
<keyword evidence="3" id="KW-1185">Reference proteome</keyword>
<dbReference type="InterPro" id="IPR004045">
    <property type="entry name" value="Glutathione_S-Trfase_N"/>
</dbReference>
<dbReference type="SUPFAM" id="SSF52833">
    <property type="entry name" value="Thioredoxin-like"/>
    <property type="match status" value="1"/>
</dbReference>
<reference evidence="2 3" key="1">
    <citation type="journal article" date="2017" name="Mol. Biol. Evol.">
        <title>The 4-celled Tetrabaena socialis nuclear genome reveals the essential components for genetic control of cell number at the origin of multicellularity in the volvocine lineage.</title>
        <authorList>
            <person name="Featherston J."/>
            <person name="Arakaki Y."/>
            <person name="Hanschen E.R."/>
            <person name="Ferris P.J."/>
            <person name="Michod R.E."/>
            <person name="Olson B.J.S.C."/>
            <person name="Nozaki H."/>
            <person name="Durand P.M."/>
        </authorList>
    </citation>
    <scope>NUCLEOTIDE SEQUENCE [LARGE SCALE GENOMIC DNA]</scope>
    <source>
        <strain evidence="2 3">NIES-571</strain>
    </source>
</reference>
<dbReference type="OrthoDB" id="422574at2759"/>
<dbReference type="Gene3D" id="3.40.30.10">
    <property type="entry name" value="Glutaredoxin"/>
    <property type="match status" value="1"/>
</dbReference>
<evidence type="ECO:0000313" key="3">
    <source>
        <dbReference type="Proteomes" id="UP000236333"/>
    </source>
</evidence>
<protein>
    <submittedName>
        <fullName evidence="2">Glutathione S-transferase F3</fullName>
    </submittedName>
</protein>
<feature type="domain" description="GST N-terminal" evidence="1">
    <location>
        <begin position="28"/>
        <end position="94"/>
    </location>
</feature>